<evidence type="ECO:0000256" key="1">
    <source>
        <dbReference type="SAM" id="Phobius"/>
    </source>
</evidence>
<sequence>MEVSAMHNRWYGAKHLHAIWAWGRNAGNFSGRSSRSEYWWMWLFGYLLSLMLNFVVIVQGEAIYTSANLRQMLIVTLIAIIVVTILPSTALQIRRLRDAGIDWRKGVAVMLIEAVMAIGFILLHGVIGKLALVGLLASGALLLWWSYQPSIA</sequence>
<feature type="transmembrane region" description="Helical" evidence="1">
    <location>
        <begin position="72"/>
        <end position="91"/>
    </location>
</feature>
<organism evidence="2 3">
    <name type="scientific">Lacticaseibacillus manihotivorans</name>
    <dbReference type="NCBI Taxonomy" id="88233"/>
    <lineage>
        <taxon>Bacteria</taxon>
        <taxon>Bacillati</taxon>
        <taxon>Bacillota</taxon>
        <taxon>Bacilli</taxon>
        <taxon>Lactobacillales</taxon>
        <taxon>Lactobacillaceae</taxon>
        <taxon>Lacticaseibacillus</taxon>
    </lineage>
</organism>
<reference evidence="2 3" key="1">
    <citation type="submission" date="2019-10" db="EMBL/GenBank/DDBJ databases">
        <title>Genome sequencing of Lactobacillus manihotivorans.</title>
        <authorList>
            <person name="Kim K."/>
        </authorList>
    </citation>
    <scope>NUCLEOTIDE SEQUENCE [LARGE SCALE GENOMIC DNA]</scope>
    <source>
        <strain evidence="2 3">LM010</strain>
    </source>
</reference>
<evidence type="ECO:0000313" key="2">
    <source>
        <dbReference type="EMBL" id="QFQ92079.1"/>
    </source>
</evidence>
<protein>
    <submittedName>
        <fullName evidence="2">DUF805 domain-containing protein</fullName>
    </submittedName>
</protein>
<dbReference type="Pfam" id="PF05656">
    <property type="entry name" value="DUF805"/>
    <property type="match status" value="1"/>
</dbReference>
<accession>A0A5P8JTP8</accession>
<keyword evidence="1" id="KW-0812">Transmembrane</keyword>
<evidence type="ECO:0000313" key="3">
    <source>
        <dbReference type="Proteomes" id="UP000388452"/>
    </source>
</evidence>
<proteinExistence type="predicted"/>
<dbReference type="Proteomes" id="UP000388452">
    <property type="component" value="Chromosome"/>
</dbReference>
<feature type="transmembrane region" description="Helical" evidence="1">
    <location>
        <begin position="103"/>
        <end position="123"/>
    </location>
</feature>
<dbReference type="InterPro" id="IPR008523">
    <property type="entry name" value="DUF805"/>
</dbReference>
<dbReference type="GO" id="GO:0016020">
    <property type="term" value="C:membrane"/>
    <property type="evidence" value="ECO:0007669"/>
    <property type="project" value="InterPro"/>
</dbReference>
<dbReference type="AlphaFoldDB" id="A0A5P8JTP8"/>
<feature type="transmembrane region" description="Helical" evidence="1">
    <location>
        <begin position="39"/>
        <end position="60"/>
    </location>
</feature>
<feature type="transmembrane region" description="Helical" evidence="1">
    <location>
        <begin position="130"/>
        <end position="147"/>
    </location>
</feature>
<dbReference type="EMBL" id="CP045068">
    <property type="protein sequence ID" value="QFQ92079.1"/>
    <property type="molecule type" value="Genomic_DNA"/>
</dbReference>
<name>A0A5P8JTP8_9LACO</name>
<keyword evidence="1" id="KW-1133">Transmembrane helix</keyword>
<keyword evidence="1" id="KW-0472">Membrane</keyword>
<gene>
    <name evidence="2" type="ORF">LM010_11900</name>
</gene>